<evidence type="ECO:0000313" key="3">
    <source>
        <dbReference type="RefSeq" id="XP_032343870.1"/>
    </source>
</evidence>
<dbReference type="PANTHER" id="PTHR23232">
    <property type="entry name" value="KRAB DOMAIN C2H2 ZINC FINGER"/>
    <property type="match status" value="1"/>
</dbReference>
<organism evidence="2 3">
    <name type="scientific">Camelus ferus</name>
    <name type="common">Wild bactrian camel</name>
    <name type="synonym">Camelus bactrianus ferus</name>
    <dbReference type="NCBI Taxonomy" id="419612"/>
    <lineage>
        <taxon>Eukaryota</taxon>
        <taxon>Metazoa</taxon>
        <taxon>Chordata</taxon>
        <taxon>Craniata</taxon>
        <taxon>Vertebrata</taxon>
        <taxon>Euteleostomi</taxon>
        <taxon>Mammalia</taxon>
        <taxon>Eutheria</taxon>
        <taxon>Laurasiatheria</taxon>
        <taxon>Artiodactyla</taxon>
        <taxon>Tylopoda</taxon>
        <taxon>Camelidae</taxon>
        <taxon>Camelus</taxon>
    </lineage>
</organism>
<dbReference type="CDD" id="cd07765">
    <property type="entry name" value="KRAB_A-box"/>
    <property type="match status" value="1"/>
</dbReference>
<dbReference type="SMART" id="SM00349">
    <property type="entry name" value="KRAB"/>
    <property type="match status" value="1"/>
</dbReference>
<dbReference type="PROSITE" id="PS50805">
    <property type="entry name" value="KRAB"/>
    <property type="match status" value="1"/>
</dbReference>
<evidence type="ECO:0000313" key="2">
    <source>
        <dbReference type="Proteomes" id="UP000694856"/>
    </source>
</evidence>
<dbReference type="PANTHER" id="PTHR23232:SF158">
    <property type="entry name" value="KRAB DOMAIN-CONTAINING PROTEIN 5"/>
    <property type="match status" value="1"/>
</dbReference>
<reference evidence="3" key="1">
    <citation type="submission" date="2025-08" db="UniProtKB">
        <authorList>
            <consortium name="RefSeq"/>
        </authorList>
    </citation>
    <scope>IDENTIFICATION</scope>
    <source>
        <tissue evidence="3">Ear skin</tissue>
    </source>
</reference>
<proteinExistence type="predicted"/>
<sequence>MAVSQARLTFRDVATEFSQEEWECLDPAQRAFYVDVLLETCGNLVSLGISVSHLNVISILEQEKEPWTVESGVKIAKTKCVGMGTHQHCGPRSALRRAERKPQH</sequence>
<dbReference type="SUPFAM" id="SSF109640">
    <property type="entry name" value="KRAB domain (Kruppel-associated box)"/>
    <property type="match status" value="1"/>
</dbReference>
<dbReference type="GO" id="GO:0006355">
    <property type="term" value="P:regulation of DNA-templated transcription"/>
    <property type="evidence" value="ECO:0007669"/>
    <property type="project" value="InterPro"/>
</dbReference>
<evidence type="ECO:0000259" key="1">
    <source>
        <dbReference type="PROSITE" id="PS50805"/>
    </source>
</evidence>
<dbReference type="Gene3D" id="6.10.140.140">
    <property type="match status" value="1"/>
</dbReference>
<dbReference type="InterPro" id="IPR050169">
    <property type="entry name" value="Krueppel_C2H2_ZnF"/>
</dbReference>
<dbReference type="RefSeq" id="XP_032343870.1">
    <property type="nucleotide sequence ID" value="XM_032487979.1"/>
</dbReference>
<feature type="domain" description="KRAB" evidence="1">
    <location>
        <begin position="8"/>
        <end position="79"/>
    </location>
</feature>
<keyword evidence="2" id="KW-1185">Reference proteome</keyword>
<dbReference type="InterPro" id="IPR001909">
    <property type="entry name" value="KRAB"/>
</dbReference>
<dbReference type="GeneID" id="106729672"/>
<accession>A0A8B8TP87</accession>
<dbReference type="Proteomes" id="UP000694856">
    <property type="component" value="Chromosome 9"/>
</dbReference>
<protein>
    <submittedName>
        <fullName evidence="3">Zinc finger protein 480-like</fullName>
    </submittedName>
</protein>
<dbReference type="AlphaFoldDB" id="A0A8B8TP87"/>
<dbReference type="Pfam" id="PF01352">
    <property type="entry name" value="KRAB"/>
    <property type="match status" value="1"/>
</dbReference>
<dbReference type="InterPro" id="IPR036051">
    <property type="entry name" value="KRAB_dom_sf"/>
</dbReference>
<gene>
    <name evidence="3" type="primary">LOC106729672</name>
</gene>
<name>A0A8B8TP87_CAMFR</name>
<dbReference type="KEGG" id="cfr:106729672"/>